<evidence type="ECO:0000256" key="1">
    <source>
        <dbReference type="ARBA" id="ARBA00004496"/>
    </source>
</evidence>
<dbReference type="eggNOG" id="ENOG502QR0B">
    <property type="taxonomic scope" value="Eukaryota"/>
</dbReference>
<protein>
    <submittedName>
        <fullName evidence="3">Abhydrolase domain containing 14A</fullName>
    </submittedName>
</protein>
<name>K7FWS9_PELSI</name>
<dbReference type="OrthoDB" id="284184at2759"/>
<evidence type="ECO:0000313" key="3">
    <source>
        <dbReference type="Ensembl" id="ENSPSIP00000012489.1"/>
    </source>
</evidence>
<dbReference type="CTD" id="25864"/>
<dbReference type="PANTHER" id="PTHR46197">
    <property type="entry name" value="PROTEIN ABHD14B-LIKE"/>
    <property type="match status" value="1"/>
</dbReference>
<comment type="subcellular location">
    <subcellularLocation>
        <location evidence="1">Cytoplasm</location>
    </subcellularLocation>
</comment>
<accession>K7FWS9</accession>
<dbReference type="Ensembl" id="ENSPSIT00000012550.1">
    <property type="protein sequence ID" value="ENSPSIP00000012489.1"/>
    <property type="gene ID" value="ENSPSIG00000011262.1"/>
</dbReference>
<evidence type="ECO:0000313" key="4">
    <source>
        <dbReference type="Proteomes" id="UP000007267"/>
    </source>
</evidence>
<dbReference type="SUPFAM" id="SSF53474">
    <property type="entry name" value="alpha/beta-Hydrolases"/>
    <property type="match status" value="1"/>
</dbReference>
<dbReference type="PANTHER" id="PTHR46197:SF1">
    <property type="entry name" value="PROTEIN ABHD14A"/>
    <property type="match status" value="1"/>
</dbReference>
<reference evidence="4" key="2">
    <citation type="journal article" date="2013" name="Nat. Genet.">
        <title>The draft genomes of soft-shell turtle and green sea turtle yield insights into the development and evolution of the turtle-specific body plan.</title>
        <authorList>
            <person name="Wang Z."/>
            <person name="Pascual-Anaya J."/>
            <person name="Zadissa A."/>
            <person name="Li W."/>
            <person name="Niimura Y."/>
            <person name="Huang Z."/>
            <person name="Li C."/>
            <person name="White S."/>
            <person name="Xiong Z."/>
            <person name="Fang D."/>
            <person name="Wang B."/>
            <person name="Ming Y."/>
            <person name="Chen Y."/>
            <person name="Zheng Y."/>
            <person name="Kuraku S."/>
            <person name="Pignatelli M."/>
            <person name="Herrero J."/>
            <person name="Beal K."/>
            <person name="Nozawa M."/>
            <person name="Li Q."/>
            <person name="Wang J."/>
            <person name="Zhang H."/>
            <person name="Yu L."/>
            <person name="Shigenobu S."/>
            <person name="Wang J."/>
            <person name="Liu J."/>
            <person name="Flicek P."/>
            <person name="Searle S."/>
            <person name="Wang J."/>
            <person name="Kuratani S."/>
            <person name="Yin Y."/>
            <person name="Aken B."/>
            <person name="Zhang G."/>
            <person name="Irie N."/>
        </authorList>
    </citation>
    <scope>NUCLEOTIDE SEQUENCE [LARGE SCALE GENOMIC DNA]</scope>
    <source>
        <strain evidence="4">Daiwa-1</strain>
    </source>
</reference>
<dbReference type="Gene3D" id="3.40.50.1820">
    <property type="entry name" value="alpha/beta hydrolase"/>
    <property type="match status" value="1"/>
</dbReference>
<dbReference type="EMBL" id="AGCU01056709">
    <property type="status" value="NOT_ANNOTATED_CDS"/>
    <property type="molecule type" value="Genomic_DNA"/>
</dbReference>
<reference evidence="4" key="1">
    <citation type="submission" date="2011-10" db="EMBL/GenBank/DDBJ databases">
        <authorList>
            <consortium name="Soft-shell Turtle Genome Consortium"/>
        </authorList>
    </citation>
    <scope>NUCLEOTIDE SEQUENCE [LARGE SCALE GENOMIC DNA]</scope>
    <source>
        <strain evidence="4">Daiwa-1</strain>
    </source>
</reference>
<sequence>MALIRNRLGLLVLGVLVTFLLSLLLPAIQHERFPARAGSPKPQPRAEKSQREANATILTGTVAGSPAVSYREGFLLQRAGTPSPNRLEVVLLHGQAFTSKTWEELGTLALLTEEGYRAVALDLPGRSLLPTLPSSFLPAHVAPSLARTSWLVGRGND</sequence>
<dbReference type="HOGENOM" id="CLU_1677308_0_0_1"/>
<evidence type="ECO:0000256" key="2">
    <source>
        <dbReference type="ARBA" id="ARBA00022490"/>
    </source>
</evidence>
<proteinExistence type="predicted"/>
<organism evidence="3 4">
    <name type="scientific">Pelodiscus sinensis</name>
    <name type="common">Chinese softshell turtle</name>
    <name type="synonym">Trionyx sinensis</name>
    <dbReference type="NCBI Taxonomy" id="13735"/>
    <lineage>
        <taxon>Eukaryota</taxon>
        <taxon>Metazoa</taxon>
        <taxon>Chordata</taxon>
        <taxon>Craniata</taxon>
        <taxon>Vertebrata</taxon>
        <taxon>Euteleostomi</taxon>
        <taxon>Archelosauria</taxon>
        <taxon>Testudinata</taxon>
        <taxon>Testudines</taxon>
        <taxon>Cryptodira</taxon>
        <taxon>Trionychia</taxon>
        <taxon>Trionychidae</taxon>
        <taxon>Pelodiscus</taxon>
    </lineage>
</organism>
<dbReference type="RefSeq" id="XP_006118800.1">
    <property type="nucleotide sequence ID" value="XM_006118738.3"/>
</dbReference>
<reference evidence="3" key="4">
    <citation type="submission" date="2025-09" db="UniProtKB">
        <authorList>
            <consortium name="Ensembl"/>
        </authorList>
    </citation>
    <scope>IDENTIFICATION</scope>
</reference>
<dbReference type="Proteomes" id="UP000007267">
    <property type="component" value="Unassembled WGS sequence"/>
</dbReference>
<keyword evidence="2" id="KW-0963">Cytoplasm</keyword>
<reference evidence="3" key="3">
    <citation type="submission" date="2025-08" db="UniProtKB">
        <authorList>
            <consortium name="Ensembl"/>
        </authorList>
    </citation>
    <scope>IDENTIFICATION</scope>
</reference>
<dbReference type="AlphaFoldDB" id="K7FWS9"/>
<keyword evidence="4" id="KW-1185">Reference proteome</keyword>
<dbReference type="InterPro" id="IPR029058">
    <property type="entry name" value="AB_hydrolase_fold"/>
</dbReference>
<dbReference type="GO" id="GO:0005737">
    <property type="term" value="C:cytoplasm"/>
    <property type="evidence" value="ECO:0007669"/>
    <property type="project" value="UniProtKB-SubCell"/>
</dbReference>
<dbReference type="EMBL" id="AGCU01056710">
    <property type="status" value="NOT_ANNOTATED_CDS"/>
    <property type="molecule type" value="Genomic_DNA"/>
</dbReference>
<dbReference type="EMBL" id="AGCU01056708">
    <property type="status" value="NOT_ANNOTATED_CDS"/>
    <property type="molecule type" value="Genomic_DNA"/>
</dbReference>
<dbReference type="KEGG" id="pss:102454289"/>
<dbReference type="STRING" id="13735.ENSPSIP00000012489"/>